<dbReference type="InterPro" id="IPR047579">
    <property type="entry name" value="DD_CABYR_SP17"/>
</dbReference>
<dbReference type="PANTHER" id="PTHR10699">
    <property type="entry name" value="NEUROMODULIN"/>
    <property type="match status" value="1"/>
</dbReference>
<protein>
    <submittedName>
        <fullName evidence="4">Sperm surface protein Sp17</fullName>
    </submittedName>
</protein>
<evidence type="ECO:0000313" key="4">
    <source>
        <dbReference type="RefSeq" id="XP_012936202.1"/>
    </source>
</evidence>
<dbReference type="InterPro" id="IPR027417">
    <property type="entry name" value="P-loop_NTPase"/>
</dbReference>
<dbReference type="PANTHER" id="PTHR10699:SF11">
    <property type="entry name" value="IGLOO, ISOFORM A"/>
    <property type="match status" value="1"/>
</dbReference>
<evidence type="ECO:0000259" key="2">
    <source>
        <dbReference type="SMART" id="SM00394"/>
    </source>
</evidence>
<evidence type="ECO:0000256" key="1">
    <source>
        <dbReference type="SAM" id="MobiDB-lite"/>
    </source>
</evidence>
<reference evidence="4" key="1">
    <citation type="submission" date="2025-08" db="UniProtKB">
        <authorList>
            <consortium name="RefSeq"/>
        </authorList>
    </citation>
    <scope>IDENTIFICATION</scope>
</reference>
<dbReference type="SUPFAM" id="SSF47391">
    <property type="entry name" value="Dimerization-anchoring domain of cAMP-dependent PK regulatory subunit"/>
    <property type="match status" value="1"/>
</dbReference>
<feature type="compositionally biased region" description="Basic and acidic residues" evidence="1">
    <location>
        <begin position="226"/>
        <end position="236"/>
    </location>
</feature>
<sequence length="297" mass="32907">MAVPFSNTKLRVPNGFQNILECLAREVLRSQPDNIHEFAAAYFENMMKVRAETGHDPAVHGAKLDDRNYNNEAFKKRSVDPSDPEQNSAALKIQTQFRQHSAKEEVAQMKEEVAATRIQAGIRGYLDREEVRKLKDGEEGETEEVDIDLNDPEVEQAAIKIQAGFKGFKARKEIQGSGEETQPQEAEQTTAPPPDADEEEVDIDLDDPDVGKAALKIQAGFRGLQARRDVASKKPPVDTNASLPDQGHDLDIDINDPDLRAAALKLQAGFRGLNARKEIQRRKVAGCFLTSLVSVSH</sequence>
<dbReference type="InterPro" id="IPR003117">
    <property type="entry name" value="cAMP_dep_PK_reg_su_I/II_a/b"/>
</dbReference>
<dbReference type="Pfam" id="PF00612">
    <property type="entry name" value="IQ"/>
    <property type="match status" value="4"/>
</dbReference>
<dbReference type="SUPFAM" id="SSF52540">
    <property type="entry name" value="P-loop containing nucleoside triphosphate hydrolases"/>
    <property type="match status" value="1"/>
</dbReference>
<dbReference type="RefSeq" id="XP_012936202.1">
    <property type="nucleotide sequence ID" value="XM_013080748.1"/>
</dbReference>
<dbReference type="PROSITE" id="PS50096">
    <property type="entry name" value="IQ"/>
    <property type="match status" value="5"/>
</dbReference>
<organism evidence="3 4">
    <name type="scientific">Aplysia californica</name>
    <name type="common">California sea hare</name>
    <dbReference type="NCBI Taxonomy" id="6500"/>
    <lineage>
        <taxon>Eukaryota</taxon>
        <taxon>Metazoa</taxon>
        <taxon>Spiralia</taxon>
        <taxon>Lophotrochozoa</taxon>
        <taxon>Mollusca</taxon>
        <taxon>Gastropoda</taxon>
        <taxon>Heterobranchia</taxon>
        <taxon>Euthyneura</taxon>
        <taxon>Tectipleura</taxon>
        <taxon>Aplysiida</taxon>
        <taxon>Aplysioidea</taxon>
        <taxon>Aplysiidae</taxon>
        <taxon>Aplysia</taxon>
    </lineage>
</organism>
<dbReference type="Gene3D" id="1.20.5.190">
    <property type="match status" value="2"/>
</dbReference>
<gene>
    <name evidence="4" type="primary">LOC106011372</name>
</gene>
<dbReference type="SMART" id="SM00015">
    <property type="entry name" value="IQ"/>
    <property type="match status" value="5"/>
</dbReference>
<feature type="domain" description="RIIa" evidence="2">
    <location>
        <begin position="14"/>
        <end position="51"/>
    </location>
</feature>
<feature type="region of interest" description="Disordered" evidence="1">
    <location>
        <begin position="173"/>
        <end position="200"/>
    </location>
</feature>
<proteinExistence type="predicted"/>
<dbReference type="GeneID" id="106011372"/>
<evidence type="ECO:0000313" key="3">
    <source>
        <dbReference type="Proteomes" id="UP000694888"/>
    </source>
</evidence>
<dbReference type="Gene3D" id="1.20.890.10">
    <property type="entry name" value="cAMP-dependent protein kinase regulatory subunit, dimerization-anchoring domain"/>
    <property type="match status" value="1"/>
</dbReference>
<feature type="compositionally biased region" description="Low complexity" evidence="1">
    <location>
        <begin position="179"/>
        <end position="190"/>
    </location>
</feature>
<dbReference type="Pfam" id="PF02197">
    <property type="entry name" value="RIIa"/>
    <property type="match status" value="1"/>
</dbReference>
<accession>A0ABM0ZWY0</accession>
<dbReference type="CDD" id="cd12100">
    <property type="entry name" value="DD_CABYR_SP17"/>
    <property type="match status" value="1"/>
</dbReference>
<feature type="region of interest" description="Disordered" evidence="1">
    <location>
        <begin position="226"/>
        <end position="249"/>
    </location>
</feature>
<name>A0ABM0ZWY0_APLCA</name>
<dbReference type="InterPro" id="IPR000048">
    <property type="entry name" value="IQ_motif_EF-hand-BS"/>
</dbReference>
<dbReference type="Proteomes" id="UP000694888">
    <property type="component" value="Unplaced"/>
</dbReference>
<keyword evidence="3" id="KW-1185">Reference proteome</keyword>
<dbReference type="SMART" id="SM00394">
    <property type="entry name" value="RIIa"/>
    <property type="match status" value="1"/>
</dbReference>